<dbReference type="InterPro" id="IPR017871">
    <property type="entry name" value="ABC_transporter-like_CS"/>
</dbReference>
<evidence type="ECO:0000313" key="7">
    <source>
        <dbReference type="Proteomes" id="UP000237350"/>
    </source>
</evidence>
<keyword evidence="4" id="KW-0067">ATP-binding</keyword>
<dbReference type="GO" id="GO:0005524">
    <property type="term" value="F:ATP binding"/>
    <property type="evidence" value="ECO:0007669"/>
    <property type="project" value="UniProtKB-KW"/>
</dbReference>
<comment type="caution">
    <text evidence="6">The sequence shown here is derived from an EMBL/GenBank/DDBJ whole genome shotgun (WGS) entry which is preliminary data.</text>
</comment>
<gene>
    <name evidence="6" type="ORF">AU468_03850</name>
</gene>
<dbReference type="PROSITE" id="PS00211">
    <property type="entry name" value="ABC_TRANSPORTER_1"/>
    <property type="match status" value="1"/>
</dbReference>
<organism evidence="6 7">
    <name type="scientific">Alkalispirochaeta sphaeroplastigenens</name>
    <dbReference type="NCBI Taxonomy" id="1187066"/>
    <lineage>
        <taxon>Bacteria</taxon>
        <taxon>Pseudomonadati</taxon>
        <taxon>Spirochaetota</taxon>
        <taxon>Spirochaetia</taxon>
        <taxon>Spirochaetales</taxon>
        <taxon>Spirochaetaceae</taxon>
        <taxon>Alkalispirochaeta</taxon>
    </lineage>
</organism>
<dbReference type="Proteomes" id="UP000237350">
    <property type="component" value="Unassembled WGS sequence"/>
</dbReference>
<dbReference type="InterPro" id="IPR003439">
    <property type="entry name" value="ABC_transporter-like_ATP-bd"/>
</dbReference>
<keyword evidence="2" id="KW-0813">Transport</keyword>
<dbReference type="InterPro" id="IPR050153">
    <property type="entry name" value="Metal_Ion_Import_ABC"/>
</dbReference>
<dbReference type="SMART" id="SM00382">
    <property type="entry name" value="AAA"/>
    <property type="match status" value="1"/>
</dbReference>
<sequence length="281" mass="30815">MANHSTPSSTDFSSAHGQGPVSFDTVSFSYAPDQEPVLSGLTLTMPRGLTFLVGPNGIGKSTLMLLGAARLFPSQGQITLLGASTENFLTAQSDPECEERRNRLASFIYQNMEFETENPLGDLLDAVSANSPDPASAALHRQEVLEATGTGGFLGARMQELSKGEMQRAIIAMGLLYGAPVLMMDEPVFAVEPERAERIFSYLREYCTGQGTSIYASVHDVELARKFAQGVVLFHSDGLVEAGDPRELLARERLEKAFKAPWDTLYQRQTLYRDMLNRLEP</sequence>
<dbReference type="PROSITE" id="PS50893">
    <property type="entry name" value="ABC_TRANSPORTER_2"/>
    <property type="match status" value="1"/>
</dbReference>
<dbReference type="OrthoDB" id="359015at2"/>
<dbReference type="PANTHER" id="PTHR42734:SF5">
    <property type="entry name" value="IRON TRANSPORT SYSTEM ATP-BINDING PROTEIN HI_0361-RELATED"/>
    <property type="match status" value="1"/>
</dbReference>
<evidence type="ECO:0000259" key="5">
    <source>
        <dbReference type="PROSITE" id="PS50893"/>
    </source>
</evidence>
<keyword evidence="7" id="KW-1185">Reference proteome</keyword>
<dbReference type="AlphaFoldDB" id="A0A2S4JX63"/>
<accession>A0A2S4JX63</accession>
<dbReference type="InterPro" id="IPR027417">
    <property type="entry name" value="P-loop_NTPase"/>
</dbReference>
<dbReference type="Pfam" id="PF00005">
    <property type="entry name" value="ABC_tran"/>
    <property type="match status" value="1"/>
</dbReference>
<comment type="similarity">
    <text evidence="1">Belongs to the ABC transporter superfamily.</text>
</comment>
<name>A0A2S4JX63_9SPIO</name>
<evidence type="ECO:0000256" key="3">
    <source>
        <dbReference type="ARBA" id="ARBA00022741"/>
    </source>
</evidence>
<protein>
    <recommendedName>
        <fullName evidence="5">ABC transporter domain-containing protein</fullName>
    </recommendedName>
</protein>
<dbReference type="RefSeq" id="WP_103679573.1">
    <property type="nucleotide sequence ID" value="NZ_LPWH01000049.1"/>
</dbReference>
<dbReference type="PANTHER" id="PTHR42734">
    <property type="entry name" value="METAL TRANSPORT SYSTEM ATP-BINDING PROTEIN TM_0124-RELATED"/>
    <property type="match status" value="1"/>
</dbReference>
<dbReference type="EMBL" id="LPWH01000049">
    <property type="protein sequence ID" value="POR04115.1"/>
    <property type="molecule type" value="Genomic_DNA"/>
</dbReference>
<dbReference type="InterPro" id="IPR003593">
    <property type="entry name" value="AAA+_ATPase"/>
</dbReference>
<dbReference type="SUPFAM" id="SSF52540">
    <property type="entry name" value="P-loop containing nucleoside triphosphate hydrolases"/>
    <property type="match status" value="1"/>
</dbReference>
<evidence type="ECO:0000256" key="4">
    <source>
        <dbReference type="ARBA" id="ARBA00022840"/>
    </source>
</evidence>
<evidence type="ECO:0000256" key="2">
    <source>
        <dbReference type="ARBA" id="ARBA00022448"/>
    </source>
</evidence>
<evidence type="ECO:0000256" key="1">
    <source>
        <dbReference type="ARBA" id="ARBA00005417"/>
    </source>
</evidence>
<dbReference type="Gene3D" id="3.40.50.300">
    <property type="entry name" value="P-loop containing nucleotide triphosphate hydrolases"/>
    <property type="match status" value="1"/>
</dbReference>
<reference evidence="7" key="1">
    <citation type="submission" date="2015-12" db="EMBL/GenBank/DDBJ databases">
        <authorList>
            <person name="Lodha T.D."/>
            <person name="Chintalapati S."/>
            <person name="Chintalapati V.R."/>
            <person name="Sravanthi T."/>
        </authorList>
    </citation>
    <scope>NUCLEOTIDE SEQUENCE [LARGE SCALE GENOMIC DNA]</scope>
    <source>
        <strain evidence="7">JC133</strain>
    </source>
</reference>
<keyword evidence="3" id="KW-0547">Nucleotide-binding</keyword>
<evidence type="ECO:0000313" key="6">
    <source>
        <dbReference type="EMBL" id="POR04115.1"/>
    </source>
</evidence>
<proteinExistence type="inferred from homology"/>
<feature type="domain" description="ABC transporter" evidence="5">
    <location>
        <begin position="21"/>
        <end position="261"/>
    </location>
</feature>
<dbReference type="GO" id="GO:0016887">
    <property type="term" value="F:ATP hydrolysis activity"/>
    <property type="evidence" value="ECO:0007669"/>
    <property type="project" value="InterPro"/>
</dbReference>